<comment type="caution">
    <text evidence="7">The sequence shown here is derived from an EMBL/GenBank/DDBJ whole genome shotgun (WGS) entry which is preliminary data.</text>
</comment>
<keyword evidence="4 5" id="KW-0648">Protein biosynthesis</keyword>
<dbReference type="STRING" id="467210.HMPREF1866_01248"/>
<dbReference type="AlphaFoldDB" id="A0A133ZRB7"/>
<dbReference type="RefSeq" id="WP_060931054.1">
    <property type="nucleotide sequence ID" value="NZ_KQ959814.1"/>
</dbReference>
<dbReference type="HAMAP" id="MF_00040">
    <property type="entry name" value="RRF"/>
    <property type="match status" value="1"/>
</dbReference>
<dbReference type="NCBIfam" id="TIGR00496">
    <property type="entry name" value="frr"/>
    <property type="match status" value="1"/>
</dbReference>
<dbReference type="InterPro" id="IPR002661">
    <property type="entry name" value="Ribosome_recyc_fac"/>
</dbReference>
<evidence type="ECO:0000256" key="3">
    <source>
        <dbReference type="ARBA" id="ARBA00022490"/>
    </source>
</evidence>
<gene>
    <name evidence="5" type="primary">frr</name>
    <name evidence="7" type="ORF">HMPREF1866_01248</name>
</gene>
<dbReference type="GO" id="GO:0005737">
    <property type="term" value="C:cytoplasm"/>
    <property type="evidence" value="ECO:0007669"/>
    <property type="project" value="UniProtKB-SubCell"/>
</dbReference>
<reference evidence="8" key="1">
    <citation type="submission" date="2016-01" db="EMBL/GenBank/DDBJ databases">
        <authorList>
            <person name="Mitreva M."/>
            <person name="Pepin K.H."/>
            <person name="Mihindukulasuriya K.A."/>
            <person name="Fulton R."/>
            <person name="Fronick C."/>
            <person name="O'Laughlin M."/>
            <person name="Miner T."/>
            <person name="Herter B."/>
            <person name="Rosa B.A."/>
            <person name="Cordes M."/>
            <person name="Tomlinson C."/>
            <person name="Wollam A."/>
            <person name="Palsikar V.B."/>
            <person name="Mardis E.R."/>
            <person name="Wilson R.K."/>
        </authorList>
    </citation>
    <scope>NUCLEOTIDE SEQUENCE [LARGE SCALE GENOMIC DNA]</scope>
    <source>
        <strain evidence="8">DNF00896</strain>
    </source>
</reference>
<dbReference type="FunFam" id="3.30.1360.40:FF:000001">
    <property type="entry name" value="Ribosome-recycling factor"/>
    <property type="match status" value="1"/>
</dbReference>
<evidence type="ECO:0000259" key="6">
    <source>
        <dbReference type="Pfam" id="PF01765"/>
    </source>
</evidence>
<dbReference type="Gene3D" id="3.30.1360.40">
    <property type="match status" value="1"/>
</dbReference>
<dbReference type="PANTHER" id="PTHR20982">
    <property type="entry name" value="RIBOSOME RECYCLING FACTOR"/>
    <property type="match status" value="1"/>
</dbReference>
<dbReference type="Proteomes" id="UP000070394">
    <property type="component" value="Unassembled WGS sequence"/>
</dbReference>
<dbReference type="InterPro" id="IPR023584">
    <property type="entry name" value="Ribosome_recyc_fac_dom"/>
</dbReference>
<evidence type="ECO:0000256" key="5">
    <source>
        <dbReference type="HAMAP-Rule" id="MF_00040"/>
    </source>
</evidence>
<dbReference type="EMBL" id="LSDA01000066">
    <property type="protein sequence ID" value="KXB57962.1"/>
    <property type="molecule type" value="Genomic_DNA"/>
</dbReference>
<dbReference type="PATRIC" id="fig|467210.3.peg.1238"/>
<evidence type="ECO:0000313" key="8">
    <source>
        <dbReference type="Proteomes" id="UP000070394"/>
    </source>
</evidence>
<dbReference type="PANTHER" id="PTHR20982:SF3">
    <property type="entry name" value="MITOCHONDRIAL RIBOSOME RECYCLING FACTOR PSEUDO 1"/>
    <property type="match status" value="1"/>
</dbReference>
<evidence type="ECO:0000256" key="2">
    <source>
        <dbReference type="ARBA" id="ARBA00005912"/>
    </source>
</evidence>
<dbReference type="SUPFAM" id="SSF55194">
    <property type="entry name" value="Ribosome recycling factor, RRF"/>
    <property type="match status" value="1"/>
</dbReference>
<dbReference type="Pfam" id="PF01765">
    <property type="entry name" value="RRF"/>
    <property type="match status" value="1"/>
</dbReference>
<comment type="similarity">
    <text evidence="2 5">Belongs to the RRF family.</text>
</comment>
<proteinExistence type="inferred from homology"/>
<keyword evidence="3 5" id="KW-0963">Cytoplasm</keyword>
<dbReference type="InterPro" id="IPR036191">
    <property type="entry name" value="RRF_sf"/>
</dbReference>
<name>A0A133ZRB7_9FIRM</name>
<protein>
    <recommendedName>
        <fullName evidence="5">Ribosome-recycling factor</fullName>
        <shortName evidence="5">RRF</shortName>
    </recommendedName>
    <alternativeName>
        <fullName evidence="5">Ribosome-releasing factor</fullName>
    </alternativeName>
</protein>
<dbReference type="GO" id="GO:0006415">
    <property type="term" value="P:translational termination"/>
    <property type="evidence" value="ECO:0007669"/>
    <property type="project" value="UniProtKB-UniRule"/>
</dbReference>
<dbReference type="GO" id="GO:0043023">
    <property type="term" value="F:ribosomal large subunit binding"/>
    <property type="evidence" value="ECO:0007669"/>
    <property type="project" value="TreeGrafter"/>
</dbReference>
<dbReference type="Gene3D" id="1.10.132.20">
    <property type="entry name" value="Ribosome-recycling factor"/>
    <property type="match status" value="1"/>
</dbReference>
<accession>A0A133ZRB7</accession>
<feature type="domain" description="Ribosome recycling factor" evidence="6">
    <location>
        <begin position="21"/>
        <end position="182"/>
    </location>
</feature>
<organism evidence="7 8">
    <name type="scientific">Lachnoanaerobaculum saburreum</name>
    <dbReference type="NCBI Taxonomy" id="467210"/>
    <lineage>
        <taxon>Bacteria</taxon>
        <taxon>Bacillati</taxon>
        <taxon>Bacillota</taxon>
        <taxon>Clostridia</taxon>
        <taxon>Lachnospirales</taxon>
        <taxon>Lachnospiraceae</taxon>
        <taxon>Lachnoanaerobaculum</taxon>
    </lineage>
</organism>
<evidence type="ECO:0000256" key="4">
    <source>
        <dbReference type="ARBA" id="ARBA00022917"/>
    </source>
</evidence>
<comment type="subcellular location">
    <subcellularLocation>
        <location evidence="1 5">Cytoplasm</location>
    </subcellularLocation>
</comment>
<dbReference type="OrthoDB" id="9804006at2"/>
<evidence type="ECO:0000313" key="7">
    <source>
        <dbReference type="EMBL" id="KXB57962.1"/>
    </source>
</evidence>
<comment type="function">
    <text evidence="5">Responsible for the release of ribosomes from messenger RNA at the termination of protein biosynthesis. May increase the efficiency of translation by recycling ribosomes from one round of translation to another.</text>
</comment>
<evidence type="ECO:0000256" key="1">
    <source>
        <dbReference type="ARBA" id="ARBA00004496"/>
    </source>
</evidence>
<dbReference type="CDD" id="cd00520">
    <property type="entry name" value="RRF"/>
    <property type="match status" value="1"/>
</dbReference>
<sequence>MQESIKKFEEKMNKSIEVLLEEYASIRAGRANPHVLDRIKVEYYGTPTPLQQVGNVSVPEPRIIQISPWEKSLLKEIEKAINMSDLGINPTNDGSCIRLVFPELTEERRKELVKDVKKKGEACKVAVRNIRRDAIDAVKKLEKAGDFTEDDVKDGENKIQKITDKAIERVDKAIEDKSKEILTV</sequence>
<dbReference type="FunFam" id="1.10.132.20:FF:000001">
    <property type="entry name" value="Ribosome-recycling factor"/>
    <property type="match status" value="1"/>
</dbReference>
<keyword evidence="8" id="KW-1185">Reference proteome</keyword>